<dbReference type="EMBL" id="JASBNA010000006">
    <property type="protein sequence ID" value="KAK7690959.1"/>
    <property type="molecule type" value="Genomic_DNA"/>
</dbReference>
<dbReference type="GO" id="GO:0004045">
    <property type="term" value="F:peptidyl-tRNA hydrolase activity"/>
    <property type="evidence" value="ECO:0007669"/>
    <property type="project" value="TreeGrafter"/>
</dbReference>
<evidence type="ECO:0000259" key="2">
    <source>
        <dbReference type="Pfam" id="PF00472"/>
    </source>
</evidence>
<name>A0AAW0GGV3_9APHY</name>
<evidence type="ECO:0000313" key="3">
    <source>
        <dbReference type="EMBL" id="KAK7690959.1"/>
    </source>
</evidence>
<dbReference type="GO" id="GO:0070126">
    <property type="term" value="P:mitochondrial translational termination"/>
    <property type="evidence" value="ECO:0007669"/>
    <property type="project" value="TreeGrafter"/>
</dbReference>
<dbReference type="PANTHER" id="PTHR11075:SF54">
    <property type="entry name" value="LARGE RIBOSOMAL SUBUNIT PROTEIN ML62"/>
    <property type="match status" value="1"/>
</dbReference>
<evidence type="ECO:0000313" key="4">
    <source>
        <dbReference type="Proteomes" id="UP001385951"/>
    </source>
</evidence>
<keyword evidence="4" id="KW-1185">Reference proteome</keyword>
<sequence>MSIFLPFVRRHNLHWTVTPWRRYSSTNYQAITSPPNIPKLETPEENNQAREWIATFKTESIPRSLVELSFARSSGPGGQNVNKVNTKATVRCPLTSNWVPLWARDTLTKSPSYVASSHSILITSTVHRSQADNVQECLSKLHSVILSAASATLVNEPSDEQKRRVQAFQKAEAQRRRMDKEKRSAIKRSRSKGNLE</sequence>
<dbReference type="AlphaFoldDB" id="A0AAW0GGV3"/>
<protein>
    <recommendedName>
        <fullName evidence="2">Prokaryotic-type class I peptide chain release factors domain-containing protein</fullName>
    </recommendedName>
</protein>
<feature type="compositionally biased region" description="Basic and acidic residues" evidence="1">
    <location>
        <begin position="172"/>
        <end position="184"/>
    </location>
</feature>
<dbReference type="InterPro" id="IPR000352">
    <property type="entry name" value="Pep_chain_release_fac_I"/>
</dbReference>
<comment type="caution">
    <text evidence="3">The sequence shown here is derived from an EMBL/GenBank/DDBJ whole genome shotgun (WGS) entry which is preliminary data.</text>
</comment>
<dbReference type="InterPro" id="IPR052104">
    <property type="entry name" value="Mito_Release_Factor_mL62"/>
</dbReference>
<dbReference type="PANTHER" id="PTHR11075">
    <property type="entry name" value="PEPTIDE CHAIN RELEASE FACTOR"/>
    <property type="match status" value="1"/>
</dbReference>
<feature type="domain" description="Prokaryotic-type class I peptide chain release factors" evidence="2">
    <location>
        <begin position="60"/>
        <end position="190"/>
    </location>
</feature>
<dbReference type="Gene3D" id="3.30.160.20">
    <property type="match status" value="1"/>
</dbReference>
<dbReference type="GO" id="GO:0016150">
    <property type="term" value="F:translation release factor activity, codon nonspecific"/>
    <property type="evidence" value="ECO:0007669"/>
    <property type="project" value="TreeGrafter"/>
</dbReference>
<feature type="region of interest" description="Disordered" evidence="1">
    <location>
        <begin position="157"/>
        <end position="196"/>
    </location>
</feature>
<gene>
    <name evidence="3" type="ORF">QCA50_006062</name>
</gene>
<dbReference type="SUPFAM" id="SSF110916">
    <property type="entry name" value="Peptidyl-tRNA hydrolase domain-like"/>
    <property type="match status" value="1"/>
</dbReference>
<proteinExistence type="predicted"/>
<feature type="compositionally biased region" description="Basic residues" evidence="1">
    <location>
        <begin position="185"/>
        <end position="196"/>
    </location>
</feature>
<organism evidence="3 4">
    <name type="scientific">Cerrena zonata</name>
    <dbReference type="NCBI Taxonomy" id="2478898"/>
    <lineage>
        <taxon>Eukaryota</taxon>
        <taxon>Fungi</taxon>
        <taxon>Dikarya</taxon>
        <taxon>Basidiomycota</taxon>
        <taxon>Agaricomycotina</taxon>
        <taxon>Agaricomycetes</taxon>
        <taxon>Polyporales</taxon>
        <taxon>Cerrenaceae</taxon>
        <taxon>Cerrena</taxon>
    </lineage>
</organism>
<accession>A0AAW0GGV3</accession>
<dbReference type="GO" id="GO:0005762">
    <property type="term" value="C:mitochondrial large ribosomal subunit"/>
    <property type="evidence" value="ECO:0007669"/>
    <property type="project" value="TreeGrafter"/>
</dbReference>
<dbReference type="Pfam" id="PF00472">
    <property type="entry name" value="RF-1"/>
    <property type="match status" value="1"/>
</dbReference>
<reference evidence="3 4" key="1">
    <citation type="submission" date="2022-09" db="EMBL/GenBank/DDBJ databases">
        <authorList>
            <person name="Palmer J.M."/>
        </authorList>
    </citation>
    <scope>NUCLEOTIDE SEQUENCE [LARGE SCALE GENOMIC DNA]</scope>
    <source>
        <strain evidence="3 4">DSM 7382</strain>
    </source>
</reference>
<dbReference type="Proteomes" id="UP001385951">
    <property type="component" value="Unassembled WGS sequence"/>
</dbReference>
<evidence type="ECO:0000256" key="1">
    <source>
        <dbReference type="SAM" id="MobiDB-lite"/>
    </source>
</evidence>